<gene>
    <name evidence="3" type="ORF">MFU01_18040</name>
    <name evidence="4" type="ORF">SAMN05443572_104603</name>
</gene>
<sequence length="228" mass="24632">MKRLIWSVGVAGLALACVASALLRLPDLPTTPVEPQDFHVEPARREEPVAIAPVPTARSRTPPSAPTPPPLPDEPEPLEFEVPDLEQPLPAPSIRARRPLSESRKMLVQALRKAPADPKARRDAVLASLESSGASQEPWTAGAREALDTWRQRMATSIQPVEAEPPRCFAAGCVTRVTFPDAATHDAAFRLTPELRLPGNAAHLQLPAEHLASGQVLATWVVLRPDTP</sequence>
<protein>
    <recommendedName>
        <fullName evidence="7">Lipoprotein</fullName>
    </recommendedName>
</protein>
<evidence type="ECO:0000313" key="5">
    <source>
        <dbReference type="Proteomes" id="UP000183760"/>
    </source>
</evidence>
<proteinExistence type="predicted"/>
<dbReference type="RefSeq" id="WP_074954095.1">
    <property type="nucleotide sequence ID" value="NZ_BJXR01000017.1"/>
</dbReference>
<evidence type="ECO:0000313" key="3">
    <source>
        <dbReference type="EMBL" id="GEN06767.1"/>
    </source>
</evidence>
<dbReference type="EMBL" id="FOIB01000004">
    <property type="protein sequence ID" value="SEU05221.1"/>
    <property type="molecule type" value="Genomic_DNA"/>
</dbReference>
<feature type="compositionally biased region" description="Acidic residues" evidence="1">
    <location>
        <begin position="73"/>
        <end position="84"/>
    </location>
</feature>
<reference evidence="4 5" key="1">
    <citation type="submission" date="2016-10" db="EMBL/GenBank/DDBJ databases">
        <authorList>
            <person name="Varghese N."/>
            <person name="Submissions S."/>
        </authorList>
    </citation>
    <scope>NUCLEOTIDE SEQUENCE [LARGE SCALE GENOMIC DNA]</scope>
    <source>
        <strain evidence="4 5">DSM 16525</strain>
    </source>
</reference>
<comment type="caution">
    <text evidence="3">The sequence shown here is derived from an EMBL/GenBank/DDBJ whole genome shotgun (WGS) entry which is preliminary data.</text>
</comment>
<dbReference type="AlphaFoldDB" id="A0A511SYU4"/>
<dbReference type="EMBL" id="BJXR01000017">
    <property type="protein sequence ID" value="GEN06767.1"/>
    <property type="molecule type" value="Genomic_DNA"/>
</dbReference>
<accession>A0A511SYU4</accession>
<dbReference type="Proteomes" id="UP000183760">
    <property type="component" value="Unassembled WGS sequence"/>
</dbReference>
<dbReference type="PROSITE" id="PS51257">
    <property type="entry name" value="PROKAR_LIPOPROTEIN"/>
    <property type="match status" value="1"/>
</dbReference>
<evidence type="ECO:0000313" key="4">
    <source>
        <dbReference type="EMBL" id="SEU05221.1"/>
    </source>
</evidence>
<keyword evidence="5" id="KW-1185">Reference proteome</keyword>
<evidence type="ECO:0000256" key="2">
    <source>
        <dbReference type="SAM" id="SignalP"/>
    </source>
</evidence>
<keyword evidence="2" id="KW-0732">Signal</keyword>
<dbReference type="Proteomes" id="UP000321514">
    <property type="component" value="Unassembled WGS sequence"/>
</dbReference>
<feature type="region of interest" description="Disordered" evidence="1">
    <location>
        <begin position="29"/>
        <end position="93"/>
    </location>
</feature>
<feature type="signal peptide" evidence="2">
    <location>
        <begin position="1"/>
        <end position="21"/>
    </location>
</feature>
<name>A0A511SYU4_MYXFU</name>
<evidence type="ECO:0008006" key="7">
    <source>
        <dbReference type="Google" id="ProtNLM"/>
    </source>
</evidence>
<feature type="compositionally biased region" description="Basic and acidic residues" evidence="1">
    <location>
        <begin position="36"/>
        <end position="48"/>
    </location>
</feature>
<evidence type="ECO:0000313" key="6">
    <source>
        <dbReference type="Proteomes" id="UP000321514"/>
    </source>
</evidence>
<reference evidence="3 6" key="2">
    <citation type="submission" date="2019-07" db="EMBL/GenBank/DDBJ databases">
        <title>Whole genome shotgun sequence of Myxococcus fulvus NBRC 100333.</title>
        <authorList>
            <person name="Hosoyama A."/>
            <person name="Uohara A."/>
            <person name="Ohji S."/>
            <person name="Ichikawa N."/>
        </authorList>
    </citation>
    <scope>NUCLEOTIDE SEQUENCE [LARGE SCALE GENOMIC DNA]</scope>
    <source>
        <strain evidence="3 6">NBRC 100333</strain>
    </source>
</reference>
<organism evidence="3 6">
    <name type="scientific">Myxococcus fulvus</name>
    <dbReference type="NCBI Taxonomy" id="33"/>
    <lineage>
        <taxon>Bacteria</taxon>
        <taxon>Pseudomonadati</taxon>
        <taxon>Myxococcota</taxon>
        <taxon>Myxococcia</taxon>
        <taxon>Myxococcales</taxon>
        <taxon>Cystobacterineae</taxon>
        <taxon>Myxococcaceae</taxon>
        <taxon>Myxococcus</taxon>
    </lineage>
</organism>
<feature type="compositionally biased region" description="Pro residues" evidence="1">
    <location>
        <begin position="63"/>
        <end position="72"/>
    </location>
</feature>
<evidence type="ECO:0000256" key="1">
    <source>
        <dbReference type="SAM" id="MobiDB-lite"/>
    </source>
</evidence>
<feature type="chain" id="PRO_5022705961" description="Lipoprotein" evidence="2">
    <location>
        <begin position="22"/>
        <end position="228"/>
    </location>
</feature>